<dbReference type="Proteomes" id="UP000178272">
    <property type="component" value="Unassembled WGS sequence"/>
</dbReference>
<evidence type="ECO:0000313" key="1">
    <source>
        <dbReference type="EMBL" id="OGY11980.1"/>
    </source>
</evidence>
<organism evidence="1 2">
    <name type="scientific">Candidatus Blackburnbacteria bacterium RIFCSPHIGHO2_12_FULL_41_13b</name>
    <dbReference type="NCBI Taxonomy" id="1797517"/>
    <lineage>
        <taxon>Bacteria</taxon>
        <taxon>Candidatus Blackburniibacteriota</taxon>
    </lineage>
</organism>
<sequence>MITQQAQIKINLPLQLKDFAESKAAKFGVPLATYVKHLLIKDVEGVEYPVFEPSERTIKAYKQALRDAKAGRLVKVEDIDQFFKKL</sequence>
<gene>
    <name evidence="1" type="ORF">A3F61_04100</name>
</gene>
<protein>
    <submittedName>
        <fullName evidence="1">Uncharacterized protein</fullName>
    </submittedName>
</protein>
<accession>A0A1G1V984</accession>
<dbReference type="EMBL" id="MHCA01000028">
    <property type="protein sequence ID" value="OGY11980.1"/>
    <property type="molecule type" value="Genomic_DNA"/>
</dbReference>
<comment type="caution">
    <text evidence="1">The sequence shown here is derived from an EMBL/GenBank/DDBJ whole genome shotgun (WGS) entry which is preliminary data.</text>
</comment>
<dbReference type="AlphaFoldDB" id="A0A1G1V984"/>
<proteinExistence type="predicted"/>
<name>A0A1G1V984_9BACT</name>
<reference evidence="1 2" key="1">
    <citation type="journal article" date="2016" name="Nat. Commun.">
        <title>Thousands of microbial genomes shed light on interconnected biogeochemical processes in an aquifer system.</title>
        <authorList>
            <person name="Anantharaman K."/>
            <person name="Brown C.T."/>
            <person name="Hug L.A."/>
            <person name="Sharon I."/>
            <person name="Castelle C.J."/>
            <person name="Probst A.J."/>
            <person name="Thomas B.C."/>
            <person name="Singh A."/>
            <person name="Wilkins M.J."/>
            <person name="Karaoz U."/>
            <person name="Brodie E.L."/>
            <person name="Williams K.H."/>
            <person name="Hubbard S.S."/>
            <person name="Banfield J.F."/>
        </authorList>
    </citation>
    <scope>NUCLEOTIDE SEQUENCE [LARGE SCALE GENOMIC DNA]</scope>
</reference>
<dbReference type="STRING" id="1797517.A3F61_04100"/>
<evidence type="ECO:0000313" key="2">
    <source>
        <dbReference type="Proteomes" id="UP000178272"/>
    </source>
</evidence>